<dbReference type="EMBL" id="JBBWWR010000011">
    <property type="protein sequence ID" value="KAK8960131.1"/>
    <property type="molecule type" value="Genomic_DNA"/>
</dbReference>
<keyword evidence="3" id="KW-1185">Reference proteome</keyword>
<comment type="caution">
    <text evidence="2">The sequence shown here is derived from an EMBL/GenBank/DDBJ whole genome shotgun (WGS) entry which is preliminary data.</text>
</comment>
<accession>A0ABR2M8C1</accession>
<evidence type="ECO:0000313" key="2">
    <source>
        <dbReference type="EMBL" id="KAK8960131.1"/>
    </source>
</evidence>
<protein>
    <submittedName>
        <fullName evidence="2">Uncharacterized protein</fullName>
    </submittedName>
</protein>
<organism evidence="2 3">
    <name type="scientific">Platanthera guangdongensis</name>
    <dbReference type="NCBI Taxonomy" id="2320717"/>
    <lineage>
        <taxon>Eukaryota</taxon>
        <taxon>Viridiplantae</taxon>
        <taxon>Streptophyta</taxon>
        <taxon>Embryophyta</taxon>
        <taxon>Tracheophyta</taxon>
        <taxon>Spermatophyta</taxon>
        <taxon>Magnoliopsida</taxon>
        <taxon>Liliopsida</taxon>
        <taxon>Asparagales</taxon>
        <taxon>Orchidaceae</taxon>
        <taxon>Orchidoideae</taxon>
        <taxon>Orchideae</taxon>
        <taxon>Orchidinae</taxon>
        <taxon>Platanthera</taxon>
    </lineage>
</organism>
<evidence type="ECO:0000313" key="3">
    <source>
        <dbReference type="Proteomes" id="UP001412067"/>
    </source>
</evidence>
<evidence type="ECO:0000256" key="1">
    <source>
        <dbReference type="SAM" id="MobiDB-lite"/>
    </source>
</evidence>
<name>A0ABR2M8C1_9ASPA</name>
<sequence>MFPPKLGETSPASHETPSRRAPGYSFPTPQSGRSLEWRSVVSTACACAVSLDGGFSPVVAALFSGGGAVERRTSTLKVQFGERCASERRIAVQISDSRRGSYMSGASTTYSSNGHFSPISIVFAFIYQFINSERNRCRNLPHLTLMGLSARGRMNEPPPCPNLSRTRCDNIDADETRRQIFRHRASRLYGRTPSPPLTRRRIYTAASSLSSGSSSSSTSRKTFRNSVLGKRRWKEGKQMNLRRHLLRFHPPALRNAPKSPV</sequence>
<feature type="region of interest" description="Disordered" evidence="1">
    <location>
        <begin position="206"/>
        <end position="236"/>
    </location>
</feature>
<proteinExistence type="predicted"/>
<reference evidence="2 3" key="1">
    <citation type="journal article" date="2022" name="Nat. Plants">
        <title>Genomes of leafy and leafless Platanthera orchids illuminate the evolution of mycoheterotrophy.</title>
        <authorList>
            <person name="Li M.H."/>
            <person name="Liu K.W."/>
            <person name="Li Z."/>
            <person name="Lu H.C."/>
            <person name="Ye Q.L."/>
            <person name="Zhang D."/>
            <person name="Wang J.Y."/>
            <person name="Li Y.F."/>
            <person name="Zhong Z.M."/>
            <person name="Liu X."/>
            <person name="Yu X."/>
            <person name="Liu D.K."/>
            <person name="Tu X.D."/>
            <person name="Liu B."/>
            <person name="Hao Y."/>
            <person name="Liao X.Y."/>
            <person name="Jiang Y.T."/>
            <person name="Sun W.H."/>
            <person name="Chen J."/>
            <person name="Chen Y.Q."/>
            <person name="Ai Y."/>
            <person name="Zhai J.W."/>
            <person name="Wu S.S."/>
            <person name="Zhou Z."/>
            <person name="Hsiao Y.Y."/>
            <person name="Wu W.L."/>
            <person name="Chen Y.Y."/>
            <person name="Lin Y.F."/>
            <person name="Hsu J.L."/>
            <person name="Li C.Y."/>
            <person name="Wang Z.W."/>
            <person name="Zhao X."/>
            <person name="Zhong W.Y."/>
            <person name="Ma X.K."/>
            <person name="Ma L."/>
            <person name="Huang J."/>
            <person name="Chen G.Z."/>
            <person name="Huang M.Z."/>
            <person name="Huang L."/>
            <person name="Peng D.H."/>
            <person name="Luo Y.B."/>
            <person name="Zou S.Q."/>
            <person name="Chen S.P."/>
            <person name="Lan S."/>
            <person name="Tsai W.C."/>
            <person name="Van de Peer Y."/>
            <person name="Liu Z.J."/>
        </authorList>
    </citation>
    <scope>NUCLEOTIDE SEQUENCE [LARGE SCALE GENOMIC DNA]</scope>
    <source>
        <strain evidence="2">Lor288</strain>
    </source>
</reference>
<feature type="compositionally biased region" description="Low complexity" evidence="1">
    <location>
        <begin position="207"/>
        <end position="219"/>
    </location>
</feature>
<dbReference type="Proteomes" id="UP001412067">
    <property type="component" value="Unassembled WGS sequence"/>
</dbReference>
<gene>
    <name evidence="2" type="ORF">KSP40_PGU021608</name>
</gene>
<feature type="region of interest" description="Disordered" evidence="1">
    <location>
        <begin position="1"/>
        <end position="32"/>
    </location>
</feature>